<feature type="coiled-coil region" evidence="7">
    <location>
        <begin position="29"/>
        <end position="56"/>
    </location>
</feature>
<dbReference type="PANTHER" id="PTHR23155">
    <property type="entry name" value="DISEASE RESISTANCE PROTEIN RP"/>
    <property type="match status" value="1"/>
</dbReference>
<dbReference type="Gene3D" id="1.10.10.10">
    <property type="entry name" value="Winged helix-like DNA-binding domain superfamily/Winged helix DNA-binding domain"/>
    <property type="match status" value="1"/>
</dbReference>
<dbReference type="InterPro" id="IPR041118">
    <property type="entry name" value="Rx_N"/>
</dbReference>
<dbReference type="FunFam" id="3.40.50.300:FF:001091">
    <property type="entry name" value="Probable disease resistance protein At1g61300"/>
    <property type="match status" value="1"/>
</dbReference>
<dbReference type="Pfam" id="PF18052">
    <property type="entry name" value="Rx_N"/>
    <property type="match status" value="1"/>
</dbReference>
<feature type="domain" description="Disease resistance R13L4/SHOC-2-like LRR" evidence="12">
    <location>
        <begin position="559"/>
        <end position="874"/>
    </location>
</feature>
<accession>A0A3L6Q2S5</accession>
<dbReference type="OrthoDB" id="598235at2759"/>
<dbReference type="Proteomes" id="UP000275267">
    <property type="component" value="Unassembled WGS sequence"/>
</dbReference>
<keyword evidence="2" id="KW-0433">Leucine-rich repeat</keyword>
<keyword evidence="8" id="KW-0732">Signal</keyword>
<dbReference type="InterPro" id="IPR002182">
    <property type="entry name" value="NB-ARC"/>
</dbReference>
<dbReference type="GO" id="GO:0043531">
    <property type="term" value="F:ADP binding"/>
    <property type="evidence" value="ECO:0007669"/>
    <property type="project" value="InterPro"/>
</dbReference>
<dbReference type="Pfam" id="PF00931">
    <property type="entry name" value="NB-ARC"/>
    <property type="match status" value="1"/>
</dbReference>
<feature type="chain" id="PRO_5018257647" description="Disease resistance protein RPM1-like" evidence="8">
    <location>
        <begin position="17"/>
        <end position="911"/>
    </location>
</feature>
<organism evidence="13 14">
    <name type="scientific">Panicum miliaceum</name>
    <name type="common">Proso millet</name>
    <name type="synonym">Broomcorn millet</name>
    <dbReference type="NCBI Taxonomy" id="4540"/>
    <lineage>
        <taxon>Eukaryota</taxon>
        <taxon>Viridiplantae</taxon>
        <taxon>Streptophyta</taxon>
        <taxon>Embryophyta</taxon>
        <taxon>Tracheophyta</taxon>
        <taxon>Spermatophyta</taxon>
        <taxon>Magnoliopsida</taxon>
        <taxon>Liliopsida</taxon>
        <taxon>Poales</taxon>
        <taxon>Poaceae</taxon>
        <taxon>PACMAD clade</taxon>
        <taxon>Panicoideae</taxon>
        <taxon>Panicodae</taxon>
        <taxon>Paniceae</taxon>
        <taxon>Panicinae</taxon>
        <taxon>Panicum</taxon>
        <taxon>Panicum sect. Panicum</taxon>
    </lineage>
</organism>
<feature type="domain" description="Disease resistance N-terminal" evidence="10">
    <location>
        <begin position="6"/>
        <end position="105"/>
    </location>
</feature>
<evidence type="ECO:0000259" key="12">
    <source>
        <dbReference type="Pfam" id="PF23598"/>
    </source>
</evidence>
<keyword evidence="14" id="KW-1185">Reference proteome</keyword>
<comment type="similarity">
    <text evidence="1">Belongs to the disease resistance NB-LRR family.</text>
</comment>
<keyword evidence="3" id="KW-0677">Repeat</keyword>
<dbReference type="InterPro" id="IPR055414">
    <property type="entry name" value="LRR_R13L4/SHOC2-like"/>
</dbReference>
<evidence type="ECO:0000313" key="14">
    <source>
        <dbReference type="Proteomes" id="UP000275267"/>
    </source>
</evidence>
<protein>
    <recommendedName>
        <fullName evidence="15">Disease resistance protein RPM1-like</fullName>
    </recommendedName>
</protein>
<dbReference type="InterPro" id="IPR036388">
    <property type="entry name" value="WH-like_DNA-bd_sf"/>
</dbReference>
<comment type="caution">
    <text evidence="13">The sequence shown here is derived from an EMBL/GenBank/DDBJ whole genome shotgun (WGS) entry which is preliminary data.</text>
</comment>
<name>A0A3L6Q2S5_PANMI</name>
<evidence type="ECO:0008006" key="15">
    <source>
        <dbReference type="Google" id="ProtNLM"/>
    </source>
</evidence>
<feature type="domain" description="NB-ARC" evidence="9">
    <location>
        <begin position="175"/>
        <end position="344"/>
    </location>
</feature>
<sequence length="911" mass="103780">MAEAFVGLLISKLCMALGKEAVMYSASQISKEASDLKGLVDEIHKAKEELESIKAYLHDTEKFKDTNETTSIFVRRIQDLAFQIEDVVDEFTYKLEDDKHIGLTSKTKKRIRHINIWGRLALELRRINVELEDAIKRRDRYTMLRIGKDNGNGHHVRSNNQILCLPRKEDLVGIEDNVDELERWLISDFDQRNNKLVTVWGMGGVGKTTLVDHVYNIVKKDFDAAAWVTVSKNYQVENLLKKIAREFGISVDANNMEIRSLVADIRKYLEGKRYILVLDDVWEKDVWINIMDVFPINCISRFVLTSRKYEVASLATSNCAIKLEPLGENDSCKLFCNVAFRNDVDKRCPSELNDLATKFLQKCEGLPLAIACIGRLLSCKPPTYSAWKNLYEELELQSTTNVIQGANIILKVSFEDLPYELKNCFLHCAIFPEDYHIKRRRLIRHWITAGFIKKQERTRLEQVAEGYLNELVNRSLLQVAKTNEFGRVKYCRMHDVIRYLALEKAERESFSKVYGGSGRFWIGAARRLSIQSTNIATLSESGAMRFHAIYAFTSYVDIDLLKPVLASSNLISTLDLQDTQIKMLPNEVFNLFNLRFLGLRNTRIEILPEAVERLQNLEVLDAFGTALLSLPEGVAKLKKLRYLYASALLTEGTVTDFGGIKVPRGIRNLTGLHALQKVKASSEALCEVEALVELRTFSVCNVTSEHSLNLCHAIMNMRHLVHLSISASNETEILPLQALNLPGNLSKLYLDGQLEKRWLPQIFSSWSYLNNLTQLSLALSKLDEDTFSKLVVLSGLCYLRLFKVYDGKKLCFTAQSFPVLRQLEICDAPHLNHIEIEEGALESLVELELADCPELKCLPQGIVYLRALEQLRLEGTAEELIEKIRQESEANGCNEEVVIMLSEKNKLEIIP</sequence>
<evidence type="ECO:0000256" key="8">
    <source>
        <dbReference type="SAM" id="SignalP"/>
    </source>
</evidence>
<dbReference type="FunFam" id="1.10.10.10:FF:000322">
    <property type="entry name" value="Probable disease resistance protein At1g63360"/>
    <property type="match status" value="1"/>
</dbReference>
<dbReference type="InterPro" id="IPR042197">
    <property type="entry name" value="Apaf_helical"/>
</dbReference>
<gene>
    <name evidence="13" type="ORF">C2845_PM17G04010</name>
</gene>
<dbReference type="GO" id="GO:0042742">
    <property type="term" value="P:defense response to bacterium"/>
    <property type="evidence" value="ECO:0007669"/>
    <property type="project" value="UniProtKB-ARBA"/>
</dbReference>
<dbReference type="Pfam" id="PF23559">
    <property type="entry name" value="WHD_DRP"/>
    <property type="match status" value="1"/>
</dbReference>
<dbReference type="PRINTS" id="PR00364">
    <property type="entry name" value="DISEASERSIST"/>
</dbReference>
<dbReference type="STRING" id="4540.A0A3L6Q2S5"/>
<dbReference type="InterPro" id="IPR058922">
    <property type="entry name" value="WHD_DRP"/>
</dbReference>
<evidence type="ECO:0000256" key="4">
    <source>
        <dbReference type="ARBA" id="ARBA00022741"/>
    </source>
</evidence>
<evidence type="ECO:0000313" key="13">
    <source>
        <dbReference type="EMBL" id="RLM69461.1"/>
    </source>
</evidence>
<keyword evidence="4" id="KW-0547">Nucleotide-binding</keyword>
<dbReference type="Gene3D" id="3.40.50.300">
    <property type="entry name" value="P-loop containing nucleotide triphosphate hydrolases"/>
    <property type="match status" value="1"/>
</dbReference>
<dbReference type="InterPro" id="IPR038005">
    <property type="entry name" value="RX-like_CC"/>
</dbReference>
<evidence type="ECO:0000256" key="2">
    <source>
        <dbReference type="ARBA" id="ARBA00022614"/>
    </source>
</evidence>
<dbReference type="InterPro" id="IPR032675">
    <property type="entry name" value="LRR_dom_sf"/>
</dbReference>
<dbReference type="Gene3D" id="1.20.5.4130">
    <property type="match status" value="1"/>
</dbReference>
<reference evidence="14" key="1">
    <citation type="journal article" date="2019" name="Nat. Commun.">
        <title>The genome of broomcorn millet.</title>
        <authorList>
            <person name="Zou C."/>
            <person name="Miki D."/>
            <person name="Li D."/>
            <person name="Tang Q."/>
            <person name="Xiao L."/>
            <person name="Rajput S."/>
            <person name="Deng P."/>
            <person name="Jia W."/>
            <person name="Huang R."/>
            <person name="Zhang M."/>
            <person name="Sun Y."/>
            <person name="Hu J."/>
            <person name="Fu X."/>
            <person name="Schnable P.S."/>
            <person name="Li F."/>
            <person name="Zhang H."/>
            <person name="Feng B."/>
            <person name="Zhu X."/>
            <person name="Liu R."/>
            <person name="Schnable J.C."/>
            <person name="Zhu J.-K."/>
            <person name="Zhang H."/>
        </authorList>
    </citation>
    <scope>NUCLEOTIDE SEQUENCE [LARGE SCALE GENOMIC DNA]</scope>
</reference>
<evidence type="ECO:0000259" key="10">
    <source>
        <dbReference type="Pfam" id="PF18052"/>
    </source>
</evidence>
<dbReference type="Gene3D" id="1.10.8.430">
    <property type="entry name" value="Helical domain of apoptotic protease-activating factors"/>
    <property type="match status" value="1"/>
</dbReference>
<dbReference type="InterPro" id="IPR027417">
    <property type="entry name" value="P-loop_NTPase"/>
</dbReference>
<dbReference type="SUPFAM" id="SSF52058">
    <property type="entry name" value="L domain-like"/>
    <property type="match status" value="1"/>
</dbReference>
<dbReference type="SUPFAM" id="SSF52540">
    <property type="entry name" value="P-loop containing nucleoside triphosphate hydrolases"/>
    <property type="match status" value="1"/>
</dbReference>
<evidence type="ECO:0000256" key="7">
    <source>
        <dbReference type="SAM" id="Coils"/>
    </source>
</evidence>
<dbReference type="Gene3D" id="3.80.10.10">
    <property type="entry name" value="Ribonuclease Inhibitor"/>
    <property type="match status" value="2"/>
</dbReference>
<keyword evidence="6 7" id="KW-0175">Coiled coil</keyword>
<evidence type="ECO:0000259" key="9">
    <source>
        <dbReference type="Pfam" id="PF00931"/>
    </source>
</evidence>
<feature type="domain" description="Disease resistance protein winged helix" evidence="11">
    <location>
        <begin position="430"/>
        <end position="501"/>
    </location>
</feature>
<evidence type="ECO:0000259" key="11">
    <source>
        <dbReference type="Pfam" id="PF23559"/>
    </source>
</evidence>
<dbReference type="Pfam" id="PF23598">
    <property type="entry name" value="LRR_14"/>
    <property type="match status" value="1"/>
</dbReference>
<evidence type="ECO:0000256" key="6">
    <source>
        <dbReference type="ARBA" id="ARBA00023054"/>
    </source>
</evidence>
<evidence type="ECO:0000256" key="1">
    <source>
        <dbReference type="ARBA" id="ARBA00008894"/>
    </source>
</evidence>
<dbReference type="GO" id="GO:0002758">
    <property type="term" value="P:innate immune response-activating signaling pathway"/>
    <property type="evidence" value="ECO:0007669"/>
    <property type="project" value="UniProtKB-ARBA"/>
</dbReference>
<keyword evidence="5" id="KW-0611">Plant defense</keyword>
<dbReference type="EMBL" id="PQIB02000014">
    <property type="protein sequence ID" value="RLM69461.1"/>
    <property type="molecule type" value="Genomic_DNA"/>
</dbReference>
<evidence type="ECO:0000256" key="3">
    <source>
        <dbReference type="ARBA" id="ARBA00022737"/>
    </source>
</evidence>
<feature type="signal peptide" evidence="8">
    <location>
        <begin position="1"/>
        <end position="16"/>
    </location>
</feature>
<dbReference type="CDD" id="cd14798">
    <property type="entry name" value="RX-CC_like"/>
    <property type="match status" value="1"/>
</dbReference>
<dbReference type="PANTHER" id="PTHR23155:SF931">
    <property type="entry name" value="OS01G0547000 PROTEIN"/>
    <property type="match status" value="1"/>
</dbReference>
<evidence type="ECO:0000256" key="5">
    <source>
        <dbReference type="ARBA" id="ARBA00022821"/>
    </source>
</evidence>
<dbReference type="GO" id="GO:0009626">
    <property type="term" value="P:plant-type hypersensitive response"/>
    <property type="evidence" value="ECO:0007669"/>
    <property type="project" value="UniProtKB-ARBA"/>
</dbReference>
<proteinExistence type="inferred from homology"/>
<dbReference type="InterPro" id="IPR044974">
    <property type="entry name" value="Disease_R_plants"/>
</dbReference>
<dbReference type="AlphaFoldDB" id="A0A3L6Q2S5"/>